<dbReference type="GO" id="GO:0005829">
    <property type="term" value="C:cytosol"/>
    <property type="evidence" value="ECO:0007669"/>
    <property type="project" value="TreeGrafter"/>
</dbReference>
<dbReference type="GO" id="GO:0003700">
    <property type="term" value="F:DNA-binding transcription factor activity"/>
    <property type="evidence" value="ECO:0007669"/>
    <property type="project" value="TreeGrafter"/>
</dbReference>
<evidence type="ECO:0000256" key="2">
    <source>
        <dbReference type="ARBA" id="ARBA00023125"/>
    </source>
</evidence>
<evidence type="ECO:0000256" key="1">
    <source>
        <dbReference type="ARBA" id="ARBA00023015"/>
    </source>
</evidence>
<evidence type="ECO:0000259" key="4">
    <source>
        <dbReference type="PROSITE" id="PS50042"/>
    </source>
</evidence>
<dbReference type="GO" id="GO:0003677">
    <property type="term" value="F:DNA binding"/>
    <property type="evidence" value="ECO:0007669"/>
    <property type="project" value="UniProtKB-KW"/>
</dbReference>
<comment type="caution">
    <text evidence="6">The sequence shown here is derived from an EMBL/GenBank/DDBJ whole genome shotgun (WGS) entry which is preliminary data.</text>
</comment>
<dbReference type="SUPFAM" id="SSF46785">
    <property type="entry name" value="Winged helix' DNA-binding domain"/>
    <property type="match status" value="1"/>
</dbReference>
<dbReference type="SMART" id="SM00100">
    <property type="entry name" value="cNMP"/>
    <property type="match status" value="1"/>
</dbReference>
<evidence type="ECO:0000313" key="7">
    <source>
        <dbReference type="Proteomes" id="UP000176376"/>
    </source>
</evidence>
<evidence type="ECO:0000256" key="3">
    <source>
        <dbReference type="ARBA" id="ARBA00023163"/>
    </source>
</evidence>
<evidence type="ECO:0008006" key="8">
    <source>
        <dbReference type="Google" id="ProtNLM"/>
    </source>
</evidence>
<dbReference type="STRING" id="1802074.A3J15_01670"/>
<dbReference type="PANTHER" id="PTHR24567">
    <property type="entry name" value="CRP FAMILY TRANSCRIPTIONAL REGULATORY PROTEIN"/>
    <property type="match status" value="1"/>
</dbReference>
<dbReference type="InterPro" id="IPR012318">
    <property type="entry name" value="HTH_CRP"/>
</dbReference>
<dbReference type="AlphaFoldDB" id="A0A1F7JKQ2"/>
<dbReference type="InterPro" id="IPR050397">
    <property type="entry name" value="Env_Response_Regulators"/>
</dbReference>
<dbReference type="PROSITE" id="PS50042">
    <property type="entry name" value="CNMP_BINDING_3"/>
    <property type="match status" value="1"/>
</dbReference>
<keyword evidence="2" id="KW-0238">DNA-binding</keyword>
<dbReference type="SMART" id="SM00419">
    <property type="entry name" value="HTH_CRP"/>
    <property type="match status" value="1"/>
</dbReference>
<dbReference type="InterPro" id="IPR000595">
    <property type="entry name" value="cNMP-bd_dom"/>
</dbReference>
<dbReference type="PANTHER" id="PTHR24567:SF26">
    <property type="entry name" value="REGULATORY PROTEIN YEIL"/>
    <property type="match status" value="1"/>
</dbReference>
<dbReference type="CDD" id="cd00038">
    <property type="entry name" value="CAP_ED"/>
    <property type="match status" value="1"/>
</dbReference>
<dbReference type="EMBL" id="MGAY01000045">
    <property type="protein sequence ID" value="OGK56184.1"/>
    <property type="molecule type" value="Genomic_DNA"/>
</dbReference>
<feature type="domain" description="Cyclic nucleotide-binding" evidence="4">
    <location>
        <begin position="1"/>
        <end position="103"/>
    </location>
</feature>
<dbReference type="InterPro" id="IPR018490">
    <property type="entry name" value="cNMP-bd_dom_sf"/>
</dbReference>
<dbReference type="Proteomes" id="UP000176376">
    <property type="component" value="Unassembled WGS sequence"/>
</dbReference>
<dbReference type="InterPro" id="IPR036388">
    <property type="entry name" value="WH-like_DNA-bd_sf"/>
</dbReference>
<sequence>MEDIEATKIRELFSKGVEMRYQKGEVILRSGDIPQGVYYVVKGNVKMDVIFENGKELTINIFKPGSYFPAMWAISNIFNNNNFISINEVTLRRLSRDDFLRILDKDPRVLMEFTKRLLVGLSGLITNIEYLLFGNAYSRIVAAIILMAKRFGNSLDKTGNKILITIPLTHQDLANLTAITRESASIVIGKLKKQNLISVKTKLLVVNDLQRLTKESEVEVQEDGKSISL</sequence>
<dbReference type="Gene3D" id="1.10.10.10">
    <property type="entry name" value="Winged helix-like DNA-binding domain superfamily/Winged helix DNA-binding domain"/>
    <property type="match status" value="1"/>
</dbReference>
<feature type="domain" description="HTH crp-type" evidence="5">
    <location>
        <begin position="134"/>
        <end position="210"/>
    </location>
</feature>
<dbReference type="Gene3D" id="2.60.120.10">
    <property type="entry name" value="Jelly Rolls"/>
    <property type="match status" value="1"/>
</dbReference>
<protein>
    <recommendedName>
        <fullName evidence="8">HTH crp-type domain-containing protein</fullName>
    </recommendedName>
</protein>
<dbReference type="InterPro" id="IPR014710">
    <property type="entry name" value="RmlC-like_jellyroll"/>
</dbReference>
<keyword evidence="1" id="KW-0805">Transcription regulation</keyword>
<dbReference type="PROSITE" id="PS51063">
    <property type="entry name" value="HTH_CRP_2"/>
    <property type="match status" value="1"/>
</dbReference>
<dbReference type="Pfam" id="PF00027">
    <property type="entry name" value="cNMP_binding"/>
    <property type="match status" value="1"/>
</dbReference>
<dbReference type="InterPro" id="IPR036390">
    <property type="entry name" value="WH_DNA-bd_sf"/>
</dbReference>
<name>A0A1F7JKQ2_9BACT</name>
<organism evidence="6 7">
    <name type="scientific">Candidatus Roizmanbacteria bacterium RIFCSPLOWO2_02_FULL_38_10</name>
    <dbReference type="NCBI Taxonomy" id="1802074"/>
    <lineage>
        <taxon>Bacteria</taxon>
        <taxon>Candidatus Roizmaniibacteriota</taxon>
    </lineage>
</organism>
<reference evidence="6 7" key="1">
    <citation type="journal article" date="2016" name="Nat. Commun.">
        <title>Thousands of microbial genomes shed light on interconnected biogeochemical processes in an aquifer system.</title>
        <authorList>
            <person name="Anantharaman K."/>
            <person name="Brown C.T."/>
            <person name="Hug L.A."/>
            <person name="Sharon I."/>
            <person name="Castelle C.J."/>
            <person name="Probst A.J."/>
            <person name="Thomas B.C."/>
            <person name="Singh A."/>
            <person name="Wilkins M.J."/>
            <person name="Karaoz U."/>
            <person name="Brodie E.L."/>
            <person name="Williams K.H."/>
            <person name="Hubbard S.S."/>
            <person name="Banfield J.F."/>
        </authorList>
    </citation>
    <scope>NUCLEOTIDE SEQUENCE [LARGE SCALE GENOMIC DNA]</scope>
</reference>
<dbReference type="SUPFAM" id="SSF51206">
    <property type="entry name" value="cAMP-binding domain-like"/>
    <property type="match status" value="1"/>
</dbReference>
<gene>
    <name evidence="6" type="ORF">A3J15_01670</name>
</gene>
<keyword evidence="3" id="KW-0804">Transcription</keyword>
<evidence type="ECO:0000313" key="6">
    <source>
        <dbReference type="EMBL" id="OGK56184.1"/>
    </source>
</evidence>
<accession>A0A1F7JKQ2</accession>
<proteinExistence type="predicted"/>
<evidence type="ECO:0000259" key="5">
    <source>
        <dbReference type="PROSITE" id="PS51063"/>
    </source>
</evidence>
<dbReference type="Pfam" id="PF13545">
    <property type="entry name" value="HTH_Crp_2"/>
    <property type="match status" value="1"/>
</dbReference>